<dbReference type="SUPFAM" id="SSF111369">
    <property type="entry name" value="HlyD-like secretion proteins"/>
    <property type="match status" value="1"/>
</dbReference>
<comment type="subcellular location">
    <subcellularLocation>
        <location evidence="1">Cell membrane</location>
    </subcellularLocation>
</comment>
<dbReference type="PANTHER" id="PTHR30469:SF36">
    <property type="entry name" value="BLL3903 PROTEIN"/>
    <property type="match status" value="1"/>
</dbReference>
<evidence type="ECO:0000259" key="5">
    <source>
        <dbReference type="Pfam" id="PF25944"/>
    </source>
</evidence>
<dbReference type="Pfam" id="PF25917">
    <property type="entry name" value="BSH_RND"/>
    <property type="match status" value="1"/>
</dbReference>
<feature type="domain" description="Multidrug resistance protein MdtA-like barrel-sandwich hybrid" evidence="4">
    <location>
        <begin position="105"/>
        <end position="244"/>
    </location>
</feature>
<dbReference type="Proteomes" id="UP001237448">
    <property type="component" value="Unassembled WGS sequence"/>
</dbReference>
<keyword evidence="8" id="KW-1185">Reference proteome</keyword>
<dbReference type="Gene3D" id="2.40.50.100">
    <property type="match status" value="1"/>
</dbReference>
<proteinExistence type="inferred from homology"/>
<dbReference type="InterPro" id="IPR058625">
    <property type="entry name" value="MdtA-like_BSH"/>
</dbReference>
<organism evidence="7 8">
    <name type="scientific">Labrys monachus</name>
    <dbReference type="NCBI Taxonomy" id="217067"/>
    <lineage>
        <taxon>Bacteria</taxon>
        <taxon>Pseudomonadati</taxon>
        <taxon>Pseudomonadota</taxon>
        <taxon>Alphaproteobacteria</taxon>
        <taxon>Hyphomicrobiales</taxon>
        <taxon>Xanthobacteraceae</taxon>
        <taxon>Labrys</taxon>
    </lineage>
</organism>
<evidence type="ECO:0000313" key="8">
    <source>
        <dbReference type="Proteomes" id="UP001237448"/>
    </source>
</evidence>
<evidence type="ECO:0000256" key="2">
    <source>
        <dbReference type="ARBA" id="ARBA00009477"/>
    </source>
</evidence>
<accession>A0ABU0FLX6</accession>
<gene>
    <name evidence="7" type="ORF">J3R73_005400</name>
</gene>
<dbReference type="InterPro" id="IPR058627">
    <property type="entry name" value="MdtA-like_C"/>
</dbReference>
<feature type="domain" description="Multidrug resistance protein MdtA-like beta-barrel" evidence="5">
    <location>
        <begin position="251"/>
        <end position="325"/>
    </location>
</feature>
<dbReference type="RefSeq" id="WP_307434533.1">
    <property type="nucleotide sequence ID" value="NZ_JAUSVK010000001.1"/>
</dbReference>
<dbReference type="Gene3D" id="2.40.420.20">
    <property type="match status" value="1"/>
</dbReference>
<dbReference type="EMBL" id="JAUSVK010000001">
    <property type="protein sequence ID" value="MDQ0395608.1"/>
    <property type="molecule type" value="Genomic_DNA"/>
</dbReference>
<comment type="similarity">
    <text evidence="2">Belongs to the membrane fusion protein (MFP) (TC 8.A.1) family.</text>
</comment>
<feature type="domain" description="Multidrug resistance protein MdtA-like C-terminal permuted SH3" evidence="6">
    <location>
        <begin position="334"/>
        <end position="389"/>
    </location>
</feature>
<dbReference type="Pfam" id="PF25967">
    <property type="entry name" value="RND-MFP_C"/>
    <property type="match status" value="1"/>
</dbReference>
<evidence type="ECO:0000313" key="7">
    <source>
        <dbReference type="EMBL" id="MDQ0395608.1"/>
    </source>
</evidence>
<reference evidence="7 8" key="1">
    <citation type="submission" date="2023-07" db="EMBL/GenBank/DDBJ databases">
        <title>Genomic Encyclopedia of Type Strains, Phase IV (KMG-IV): sequencing the most valuable type-strain genomes for metagenomic binning, comparative biology and taxonomic classification.</title>
        <authorList>
            <person name="Goeker M."/>
        </authorList>
    </citation>
    <scope>NUCLEOTIDE SEQUENCE [LARGE SCALE GENOMIC DNA]</scope>
    <source>
        <strain evidence="7 8">DSM 5896</strain>
    </source>
</reference>
<dbReference type="Gene3D" id="2.40.30.170">
    <property type="match status" value="1"/>
</dbReference>
<name>A0ABU0FLX6_9HYPH</name>
<evidence type="ECO:0000259" key="6">
    <source>
        <dbReference type="Pfam" id="PF25967"/>
    </source>
</evidence>
<protein>
    <submittedName>
        <fullName evidence="7">Multidrug efflux system membrane fusion protein</fullName>
    </submittedName>
</protein>
<comment type="caution">
    <text evidence="7">The sequence shown here is derived from an EMBL/GenBank/DDBJ whole genome shotgun (WGS) entry which is preliminary data.</text>
</comment>
<dbReference type="InterPro" id="IPR006143">
    <property type="entry name" value="RND_pump_MFP"/>
</dbReference>
<dbReference type="PANTHER" id="PTHR30469">
    <property type="entry name" value="MULTIDRUG RESISTANCE PROTEIN MDTA"/>
    <property type="match status" value="1"/>
</dbReference>
<evidence type="ECO:0000256" key="3">
    <source>
        <dbReference type="ARBA" id="ARBA00022448"/>
    </source>
</evidence>
<keyword evidence="3" id="KW-0813">Transport</keyword>
<dbReference type="Pfam" id="PF25944">
    <property type="entry name" value="Beta-barrel_RND"/>
    <property type="match status" value="1"/>
</dbReference>
<sequence>MKRLFNLAVLLSLLFGLAWWQRAYVAPWIVRTVPASEPYVAAIPGFAAALRLDAPGGAGVPGGEVRKPGEGTAPVPVRLARAAVRQVPVVIAAVGTATPYASIQLRSRIDNTAVTSVRVAEGAEVEQGDILFTLDDRTISAQIAQIEAQIEKDTAQIAQAEHDLSRADSLLSRHAGAVTTRDTAATALKIAQAQLAADRATLASAQATRDDTVIRAPVSGRIGSIPVRPGSSVRTSDAAPLATVNQLDPSMVAFSIPQDRLVALREAMASGPVRVDVTAGRHTLTGKVAFIENAIDPATGTILVKADIPNERNLLWGGAFVKVEVVFPGTAPQVVVPSAAVQIGQNGSYVFVVEDAVAHLRPVTVARVAGADAVLSDGVADGEQVASEGMLRLVDGAPVSAKAATDTAAVKS</sequence>
<dbReference type="NCBIfam" id="TIGR01730">
    <property type="entry name" value="RND_mfp"/>
    <property type="match status" value="1"/>
</dbReference>
<evidence type="ECO:0000256" key="1">
    <source>
        <dbReference type="ARBA" id="ARBA00004236"/>
    </source>
</evidence>
<dbReference type="Gene3D" id="1.10.287.470">
    <property type="entry name" value="Helix hairpin bin"/>
    <property type="match status" value="1"/>
</dbReference>
<evidence type="ECO:0000259" key="4">
    <source>
        <dbReference type="Pfam" id="PF25917"/>
    </source>
</evidence>
<dbReference type="InterPro" id="IPR058626">
    <property type="entry name" value="MdtA-like_b-barrel"/>
</dbReference>